<evidence type="ECO:0000313" key="4">
    <source>
        <dbReference type="Proteomes" id="UP000321490"/>
    </source>
</evidence>
<dbReference type="AlphaFoldDB" id="A0A562IR09"/>
<evidence type="ECO:0000256" key="2">
    <source>
        <dbReference type="SAM" id="SignalP"/>
    </source>
</evidence>
<proteinExistence type="predicted"/>
<evidence type="ECO:0008006" key="5">
    <source>
        <dbReference type="Google" id="ProtNLM"/>
    </source>
</evidence>
<dbReference type="NCBIfam" id="NF033206">
    <property type="entry name" value="ScyE_fam"/>
    <property type="match status" value="1"/>
</dbReference>
<dbReference type="Gene3D" id="2.130.10.10">
    <property type="entry name" value="YVTN repeat-like/Quinoprotein amine dehydrogenase"/>
    <property type="match status" value="1"/>
</dbReference>
<comment type="caution">
    <text evidence="3">The sequence shown here is derived from an EMBL/GenBank/DDBJ whole genome shotgun (WGS) entry which is preliminary data.</text>
</comment>
<protein>
    <recommendedName>
        <fullName evidence="5">ScyD/ScyE family protein</fullName>
    </recommendedName>
</protein>
<sequence>MERFRRTAVALAGAALVVAPATAAHAGGGGHGAGHGGGHPPDDQVVTVATGLDGPRQVSAVWGHHVVVAESDSGEVSAVDLRTGEVRTLLSGLALPQGVDVSRGQLFVAVGEPPPPQDGVPAPPLPEGAATSSLLVAGPDGTVHTTIDLLAHELAANPDGQVQFVDGQPVDALSNPFAVLAQRKRVLVADAGANAVLSVDRRTGEVSTFFVPPVVSPEEVPGCAEAENNPGTVGCDSVPTGIVEGPRGLLYVSTLGSEVPGAGRVYVLTPHGDVVHVIDGLTSPTGVAVDRRGTVFVSNVVAGAPEGEPAPGFDPAGVGEVTRIDRAGNRSTAQVTMPTGLLVDRGGLVASAWSIAALLGLPPGQGQLVRVGAGAFTPAG</sequence>
<dbReference type="InterPro" id="IPR048031">
    <property type="entry name" value="ScyD/ScyE-like"/>
</dbReference>
<keyword evidence="4" id="KW-1185">Reference proteome</keyword>
<dbReference type="InterPro" id="IPR015943">
    <property type="entry name" value="WD40/YVTN_repeat-like_dom_sf"/>
</dbReference>
<dbReference type="RefSeq" id="WP_153361212.1">
    <property type="nucleotide sequence ID" value="NZ_ML762503.1"/>
</dbReference>
<organism evidence="3 4">
    <name type="scientific">Modestobacter roseus</name>
    <dbReference type="NCBI Taxonomy" id="1181884"/>
    <lineage>
        <taxon>Bacteria</taxon>
        <taxon>Bacillati</taxon>
        <taxon>Actinomycetota</taxon>
        <taxon>Actinomycetes</taxon>
        <taxon>Geodermatophilales</taxon>
        <taxon>Geodermatophilaceae</taxon>
        <taxon>Modestobacter</taxon>
    </lineage>
</organism>
<gene>
    <name evidence="3" type="ORF">JD78_01676</name>
</gene>
<dbReference type="Proteomes" id="UP000321490">
    <property type="component" value="Unassembled WGS sequence"/>
</dbReference>
<dbReference type="OrthoDB" id="928769at2"/>
<keyword evidence="2" id="KW-0732">Signal</keyword>
<feature type="signal peptide" evidence="2">
    <location>
        <begin position="1"/>
        <end position="26"/>
    </location>
</feature>
<feature type="chain" id="PRO_5022055920" description="ScyD/ScyE family protein" evidence="2">
    <location>
        <begin position="27"/>
        <end position="380"/>
    </location>
</feature>
<evidence type="ECO:0000256" key="1">
    <source>
        <dbReference type="SAM" id="MobiDB-lite"/>
    </source>
</evidence>
<dbReference type="Gene3D" id="2.120.10.30">
    <property type="entry name" value="TolB, C-terminal domain"/>
    <property type="match status" value="1"/>
</dbReference>
<dbReference type="SUPFAM" id="SSF101898">
    <property type="entry name" value="NHL repeat"/>
    <property type="match status" value="1"/>
</dbReference>
<dbReference type="InterPro" id="IPR011042">
    <property type="entry name" value="6-blade_b-propeller_TolB-like"/>
</dbReference>
<evidence type="ECO:0000313" key="3">
    <source>
        <dbReference type="EMBL" id="TWH73153.1"/>
    </source>
</evidence>
<name>A0A562IR09_9ACTN</name>
<reference evidence="3 4" key="1">
    <citation type="submission" date="2019-07" db="EMBL/GenBank/DDBJ databases">
        <title>R&amp;d 2014.</title>
        <authorList>
            <person name="Klenk H.-P."/>
        </authorList>
    </citation>
    <scope>NUCLEOTIDE SEQUENCE [LARGE SCALE GENOMIC DNA]</scope>
    <source>
        <strain evidence="3 4">DSM 45764</strain>
    </source>
</reference>
<dbReference type="EMBL" id="VLKF01000001">
    <property type="protein sequence ID" value="TWH73153.1"/>
    <property type="molecule type" value="Genomic_DNA"/>
</dbReference>
<accession>A0A562IR09</accession>
<feature type="region of interest" description="Disordered" evidence="1">
    <location>
        <begin position="25"/>
        <end position="44"/>
    </location>
</feature>
<feature type="compositionally biased region" description="Gly residues" evidence="1">
    <location>
        <begin position="26"/>
        <end position="39"/>
    </location>
</feature>